<organism evidence="2 3">
    <name type="scientific">Rhynchosporium agropyri</name>
    <dbReference type="NCBI Taxonomy" id="914238"/>
    <lineage>
        <taxon>Eukaryota</taxon>
        <taxon>Fungi</taxon>
        <taxon>Dikarya</taxon>
        <taxon>Ascomycota</taxon>
        <taxon>Pezizomycotina</taxon>
        <taxon>Leotiomycetes</taxon>
        <taxon>Helotiales</taxon>
        <taxon>Ploettnerulaceae</taxon>
        <taxon>Rhynchosporium</taxon>
    </lineage>
</organism>
<evidence type="ECO:0000313" key="3">
    <source>
        <dbReference type="Proteomes" id="UP000178912"/>
    </source>
</evidence>
<dbReference type="OrthoDB" id="3513709at2759"/>
<keyword evidence="1" id="KW-0472">Membrane</keyword>
<sequence>MYKTSHAFPTTLELTKAILNLSCSLQSLNLPHALIGPSAIFLLAQAFSLPCLLPTNITILIQPSAELSSSSLINILSDESADHHSGFLTKYRNGIEYPFVIVKRPADDVRGDLLVEFSIVDHWGCHEKREAYDSRLPRNETLSIVMPGGERIPLINPEWLLRQKIQSWNSLSLIHIKEKRDEERYIRTLVDILGCMRLKRVEIRGRQEIEELRCLMRGTDEDREVLGSVIECPEVFGPWWRLGWVRALGVVGGLIVLIHVLGFWGSDNS</sequence>
<keyword evidence="1" id="KW-1133">Transmembrane helix</keyword>
<keyword evidence="3" id="KW-1185">Reference proteome</keyword>
<evidence type="ECO:0000313" key="2">
    <source>
        <dbReference type="EMBL" id="CZT07387.1"/>
    </source>
</evidence>
<protein>
    <submittedName>
        <fullName evidence="2">Uncharacterized protein</fullName>
    </submittedName>
</protein>
<dbReference type="Proteomes" id="UP000178912">
    <property type="component" value="Unassembled WGS sequence"/>
</dbReference>
<keyword evidence="1" id="KW-0812">Transmembrane</keyword>
<reference evidence="3" key="1">
    <citation type="submission" date="2016-03" db="EMBL/GenBank/DDBJ databases">
        <authorList>
            <person name="Guldener U."/>
        </authorList>
    </citation>
    <scope>NUCLEOTIDE SEQUENCE [LARGE SCALE GENOMIC DNA]</scope>
    <source>
        <strain evidence="3">04CH-RAC-A.6.1</strain>
    </source>
</reference>
<proteinExistence type="predicted"/>
<name>A0A1E1LA65_9HELO</name>
<feature type="transmembrane region" description="Helical" evidence="1">
    <location>
        <begin position="244"/>
        <end position="264"/>
    </location>
</feature>
<dbReference type="AlphaFoldDB" id="A0A1E1LA65"/>
<gene>
    <name evidence="2" type="ORF">RAG0_12866</name>
</gene>
<accession>A0A1E1LA65</accession>
<dbReference type="EMBL" id="FJUX01000095">
    <property type="protein sequence ID" value="CZT07387.1"/>
    <property type="molecule type" value="Genomic_DNA"/>
</dbReference>
<evidence type="ECO:0000256" key="1">
    <source>
        <dbReference type="SAM" id="Phobius"/>
    </source>
</evidence>